<comment type="caution">
    <text evidence="1">The sequence shown here is derived from an EMBL/GenBank/DDBJ whole genome shotgun (WGS) entry which is preliminary data.</text>
</comment>
<keyword evidence="2" id="KW-1185">Reference proteome</keyword>
<accession>A0ABU1NMJ3</accession>
<evidence type="ECO:0000313" key="1">
    <source>
        <dbReference type="EMBL" id="MDR6539667.1"/>
    </source>
</evidence>
<gene>
    <name evidence="1" type="ORF">J2739_005469</name>
</gene>
<organism evidence="1 2">
    <name type="scientific">Variovorax soli</name>
    <dbReference type="NCBI Taxonomy" id="376815"/>
    <lineage>
        <taxon>Bacteria</taxon>
        <taxon>Pseudomonadati</taxon>
        <taxon>Pseudomonadota</taxon>
        <taxon>Betaproteobacteria</taxon>
        <taxon>Burkholderiales</taxon>
        <taxon>Comamonadaceae</taxon>
        <taxon>Variovorax</taxon>
    </lineage>
</organism>
<protein>
    <submittedName>
        <fullName evidence="1">Regulator of extracellular matrix RemA (YlzA/DUF370 family)</fullName>
    </submittedName>
</protein>
<reference evidence="1 2" key="1">
    <citation type="submission" date="2023-07" db="EMBL/GenBank/DDBJ databases">
        <title>Sorghum-associated microbial communities from plants grown in Nebraska, USA.</title>
        <authorList>
            <person name="Schachtman D."/>
        </authorList>
    </citation>
    <scope>NUCLEOTIDE SEQUENCE [LARGE SCALE GENOMIC DNA]</scope>
    <source>
        <strain evidence="1 2">DS1781</strain>
    </source>
</reference>
<dbReference type="RefSeq" id="WP_309907562.1">
    <property type="nucleotide sequence ID" value="NZ_JAVDRF010000021.1"/>
</dbReference>
<dbReference type="Proteomes" id="UP001184230">
    <property type="component" value="Unassembled WGS sequence"/>
</dbReference>
<sequence>MELLVYLAEGCLVFGIAWVLTVFDEAAPVHHQLMEGVKRSAKLIDAIYGTPLH</sequence>
<name>A0ABU1NMJ3_9BURK</name>
<proteinExistence type="predicted"/>
<dbReference type="EMBL" id="JAVDRF010000021">
    <property type="protein sequence ID" value="MDR6539667.1"/>
    <property type="molecule type" value="Genomic_DNA"/>
</dbReference>
<evidence type="ECO:0000313" key="2">
    <source>
        <dbReference type="Proteomes" id="UP001184230"/>
    </source>
</evidence>